<comment type="caution">
    <text evidence="3">The sequence shown here is derived from an EMBL/GenBank/DDBJ whole genome shotgun (WGS) entry which is preliminary data.</text>
</comment>
<dbReference type="GO" id="GO:0004674">
    <property type="term" value="F:protein serine/threonine kinase activity"/>
    <property type="evidence" value="ECO:0007669"/>
    <property type="project" value="TreeGrafter"/>
</dbReference>
<dbReference type="InterPro" id="IPR011009">
    <property type="entry name" value="Kinase-like_dom_sf"/>
</dbReference>
<accession>A0AAE0KE40</accession>
<dbReference type="SUPFAM" id="SSF56112">
    <property type="entry name" value="Protein kinase-like (PK-like)"/>
    <property type="match status" value="1"/>
</dbReference>
<evidence type="ECO:0000256" key="1">
    <source>
        <dbReference type="SAM" id="MobiDB-lite"/>
    </source>
</evidence>
<organism evidence="3 4">
    <name type="scientific">Lasiosphaeria ovina</name>
    <dbReference type="NCBI Taxonomy" id="92902"/>
    <lineage>
        <taxon>Eukaryota</taxon>
        <taxon>Fungi</taxon>
        <taxon>Dikarya</taxon>
        <taxon>Ascomycota</taxon>
        <taxon>Pezizomycotina</taxon>
        <taxon>Sordariomycetes</taxon>
        <taxon>Sordariomycetidae</taxon>
        <taxon>Sordariales</taxon>
        <taxon>Lasiosphaeriaceae</taxon>
        <taxon>Lasiosphaeria</taxon>
    </lineage>
</organism>
<dbReference type="PROSITE" id="PS50011">
    <property type="entry name" value="PROTEIN_KINASE_DOM"/>
    <property type="match status" value="1"/>
</dbReference>
<feature type="region of interest" description="Disordered" evidence="1">
    <location>
        <begin position="517"/>
        <end position="537"/>
    </location>
</feature>
<dbReference type="EMBL" id="JAULSN010000004">
    <property type="protein sequence ID" value="KAK3374515.1"/>
    <property type="molecule type" value="Genomic_DNA"/>
</dbReference>
<gene>
    <name evidence="3" type="ORF">B0T24DRAFT_705071</name>
</gene>
<proteinExistence type="predicted"/>
<dbReference type="PANTHER" id="PTHR24359:SF37">
    <property type="entry name" value="PROTEIN KINASE DOMAIN-CONTAINING PROTEIN"/>
    <property type="match status" value="1"/>
</dbReference>
<evidence type="ECO:0000313" key="4">
    <source>
        <dbReference type="Proteomes" id="UP001287356"/>
    </source>
</evidence>
<keyword evidence="4" id="KW-1185">Reference proteome</keyword>
<dbReference type="Gene3D" id="1.10.510.10">
    <property type="entry name" value="Transferase(Phosphotransferase) domain 1"/>
    <property type="match status" value="1"/>
</dbReference>
<keyword evidence="3" id="KW-0808">Transferase</keyword>
<dbReference type="Pfam" id="PF00069">
    <property type="entry name" value="Pkinase"/>
    <property type="match status" value="1"/>
</dbReference>
<reference evidence="3" key="1">
    <citation type="journal article" date="2023" name="Mol. Phylogenet. Evol.">
        <title>Genome-scale phylogeny and comparative genomics of the fungal order Sordariales.</title>
        <authorList>
            <person name="Hensen N."/>
            <person name="Bonometti L."/>
            <person name="Westerberg I."/>
            <person name="Brannstrom I.O."/>
            <person name="Guillou S."/>
            <person name="Cros-Aarteil S."/>
            <person name="Calhoun S."/>
            <person name="Haridas S."/>
            <person name="Kuo A."/>
            <person name="Mondo S."/>
            <person name="Pangilinan J."/>
            <person name="Riley R."/>
            <person name="LaButti K."/>
            <person name="Andreopoulos B."/>
            <person name="Lipzen A."/>
            <person name="Chen C."/>
            <person name="Yan M."/>
            <person name="Daum C."/>
            <person name="Ng V."/>
            <person name="Clum A."/>
            <person name="Steindorff A."/>
            <person name="Ohm R.A."/>
            <person name="Martin F."/>
            <person name="Silar P."/>
            <person name="Natvig D.O."/>
            <person name="Lalanne C."/>
            <person name="Gautier V."/>
            <person name="Ament-Velasquez S.L."/>
            <person name="Kruys A."/>
            <person name="Hutchinson M.I."/>
            <person name="Powell A.J."/>
            <person name="Barry K."/>
            <person name="Miller A.N."/>
            <person name="Grigoriev I.V."/>
            <person name="Debuchy R."/>
            <person name="Gladieux P."/>
            <person name="Hiltunen Thoren M."/>
            <person name="Johannesson H."/>
        </authorList>
    </citation>
    <scope>NUCLEOTIDE SEQUENCE</scope>
    <source>
        <strain evidence="3">CBS 958.72</strain>
    </source>
</reference>
<evidence type="ECO:0000313" key="3">
    <source>
        <dbReference type="EMBL" id="KAK3374515.1"/>
    </source>
</evidence>
<dbReference type="PANTHER" id="PTHR24359">
    <property type="entry name" value="SERINE/THREONINE-PROTEIN KINASE SBK1"/>
    <property type="match status" value="1"/>
</dbReference>
<dbReference type="InterPro" id="IPR000719">
    <property type="entry name" value="Prot_kinase_dom"/>
</dbReference>
<dbReference type="AlphaFoldDB" id="A0AAE0KE40"/>
<feature type="domain" description="Protein kinase" evidence="2">
    <location>
        <begin position="126"/>
        <end position="457"/>
    </location>
</feature>
<dbReference type="GO" id="GO:0005524">
    <property type="term" value="F:ATP binding"/>
    <property type="evidence" value="ECO:0007669"/>
    <property type="project" value="InterPro"/>
</dbReference>
<reference evidence="3" key="2">
    <citation type="submission" date="2023-06" db="EMBL/GenBank/DDBJ databases">
        <authorList>
            <consortium name="Lawrence Berkeley National Laboratory"/>
            <person name="Haridas S."/>
            <person name="Hensen N."/>
            <person name="Bonometti L."/>
            <person name="Westerberg I."/>
            <person name="Brannstrom I.O."/>
            <person name="Guillou S."/>
            <person name="Cros-Aarteil S."/>
            <person name="Calhoun S."/>
            <person name="Kuo A."/>
            <person name="Mondo S."/>
            <person name="Pangilinan J."/>
            <person name="Riley R."/>
            <person name="Labutti K."/>
            <person name="Andreopoulos B."/>
            <person name="Lipzen A."/>
            <person name="Chen C."/>
            <person name="Yanf M."/>
            <person name="Daum C."/>
            <person name="Ng V."/>
            <person name="Clum A."/>
            <person name="Steindorff A."/>
            <person name="Ohm R."/>
            <person name="Martin F."/>
            <person name="Silar P."/>
            <person name="Natvig D."/>
            <person name="Lalanne C."/>
            <person name="Gautier V."/>
            <person name="Ament-Velasquez S.L."/>
            <person name="Kruys A."/>
            <person name="Hutchinson M.I."/>
            <person name="Powell A.J."/>
            <person name="Barry K."/>
            <person name="Miller A.N."/>
            <person name="Grigoriev I.V."/>
            <person name="Debuchy R."/>
            <person name="Gladieux P."/>
            <person name="Thoren M.H."/>
            <person name="Johannesson H."/>
        </authorList>
    </citation>
    <scope>NUCLEOTIDE SEQUENCE</scope>
    <source>
        <strain evidence="3">CBS 958.72</strain>
    </source>
</reference>
<keyword evidence="3" id="KW-0418">Kinase</keyword>
<name>A0AAE0KE40_9PEZI</name>
<sequence>MPGLASDQSSSNAPQRRHYRETVCRDYRHILALLILVAQEKHLFKFIEAQMSDSQLPLRSDDQRLQNIFISWEDRRSLKQLCGFYQPRLTVQFFQLNPLRNPEVYEIKSGTSSHPLWYDTHQYPDESHTDQAREGGYGEVRQVTIHPWQHEFSSILESPNLFALKTLKRAQDTRRLFFNEVDMLSKFGKDEKQNVRLLASIIEVTREGSVKYSFLFPWAECDLREHWEKSGVKGAAEILWVSEQCYGLADALSFIHDPGLLNDNKNAIYGRHGDIKPENILWFRNDRGQMLAFSDMGLAEVHKDSSRSNIPGEGIPHTPTYRPPECDIAGEEGYISRSFDIWTLGCVFLEFVVWILKGPKGIAGFREARLTEYAGPFYRTSLFFSLHRAVPSTNLPCSSDRPVLTNSLQCFRELHAHKDCTAYLHDFLDLIQERMIIVQSKDKDPTKSILRIRSQGLRTKLMKLRDQCREDKSYYTVPTSRVPAFQPLPAVKAALNEKVLEKVRAMPPMEKMKYLHFHTGKTRTTTRRKSGGDDQTS</sequence>
<dbReference type="Proteomes" id="UP001287356">
    <property type="component" value="Unassembled WGS sequence"/>
</dbReference>
<dbReference type="SMART" id="SM00220">
    <property type="entry name" value="S_TKc"/>
    <property type="match status" value="1"/>
</dbReference>
<evidence type="ECO:0000259" key="2">
    <source>
        <dbReference type="PROSITE" id="PS50011"/>
    </source>
</evidence>
<feature type="compositionally biased region" description="Basic residues" evidence="1">
    <location>
        <begin position="517"/>
        <end position="529"/>
    </location>
</feature>
<protein>
    <submittedName>
        <fullName evidence="3">Kinase-like domain-containing protein</fullName>
    </submittedName>
</protein>